<dbReference type="Proteomes" id="UP001449657">
    <property type="component" value="Chromosome"/>
</dbReference>
<reference evidence="1 2" key="1">
    <citation type="submission" date="2024-03" db="EMBL/GenBank/DDBJ databases">
        <title>Chitinophaga caseinilytica sp. nov., a casein hydrolysing bacterium isolated from forest soil.</title>
        <authorList>
            <person name="Lee D.S."/>
            <person name="Han D.M."/>
            <person name="Baek J.H."/>
            <person name="Choi D.G."/>
            <person name="Jeon J.H."/>
            <person name="Jeon C.O."/>
        </authorList>
    </citation>
    <scope>NUCLEOTIDE SEQUENCE [LARGE SCALE GENOMIC DNA]</scope>
    <source>
        <strain evidence="1 2">KACC 19118</strain>
    </source>
</reference>
<dbReference type="InterPro" id="IPR013783">
    <property type="entry name" value="Ig-like_fold"/>
</dbReference>
<dbReference type="InterPro" id="IPR036249">
    <property type="entry name" value="Thioredoxin-like_sf"/>
</dbReference>
<dbReference type="SUPFAM" id="SSF52833">
    <property type="entry name" value="Thioredoxin-like"/>
    <property type="match status" value="1"/>
</dbReference>
<accession>A0ABZ2YZZ2</accession>
<organism evidence="1 2">
    <name type="scientific">Chitinophaga caseinilytica</name>
    <dbReference type="NCBI Taxonomy" id="2267521"/>
    <lineage>
        <taxon>Bacteria</taxon>
        <taxon>Pseudomonadati</taxon>
        <taxon>Bacteroidota</taxon>
        <taxon>Chitinophagia</taxon>
        <taxon>Chitinophagales</taxon>
        <taxon>Chitinophagaceae</taxon>
        <taxon>Chitinophaga</taxon>
    </lineage>
</organism>
<evidence type="ECO:0000313" key="2">
    <source>
        <dbReference type="Proteomes" id="UP001449657"/>
    </source>
</evidence>
<dbReference type="PANTHER" id="PTHR37833">
    <property type="entry name" value="LIPOPROTEIN-RELATED"/>
    <property type="match status" value="1"/>
</dbReference>
<gene>
    <name evidence="1" type="ORF">WJU22_22120</name>
</gene>
<name>A0ABZ2YZZ2_9BACT</name>
<sequence>MSIRSGSMSEALHAAAAEKKHLMAIVTYDNCPSCDKLMQAANREDDFREVFGQYTVFRFNAMEPQNQWLDQWLYEKAYPITLLFTPDGKLLTIIRNGNAGKIKDLAARALINPNDTALFRHSRTKLPFGHDTLVRTLAAGFDGYMALHNQPDSARMRRALSGIGQSIPDQAYFFNYYLLSRLHDKLGDSSQARRFADSALSRKGPMEAMLYAPLRAELKFQLDSSYDQYDDPYVAINETKIDIGEVGRNKSPKATFKIRNIGSKPLLIRDLRVGCTCTSADWPKKPILPGEETVVSLTYKAAKEGTFTQSAYLLTNAFNSSVHITISGFVM</sequence>
<dbReference type="Gene3D" id="3.40.30.10">
    <property type="entry name" value="Glutaredoxin"/>
    <property type="match status" value="1"/>
</dbReference>
<evidence type="ECO:0000313" key="1">
    <source>
        <dbReference type="EMBL" id="WZN45600.1"/>
    </source>
</evidence>
<proteinExistence type="predicted"/>
<dbReference type="EMBL" id="CP150096">
    <property type="protein sequence ID" value="WZN45600.1"/>
    <property type="molecule type" value="Genomic_DNA"/>
</dbReference>
<dbReference type="PANTHER" id="PTHR37833:SF1">
    <property type="entry name" value="SIGNAL PEPTIDE PROTEIN"/>
    <property type="match status" value="1"/>
</dbReference>
<dbReference type="InterPro" id="IPR011467">
    <property type="entry name" value="DUF1573"/>
</dbReference>
<dbReference type="Pfam" id="PF07610">
    <property type="entry name" value="DUF1573"/>
    <property type="match status" value="1"/>
</dbReference>
<dbReference type="RefSeq" id="WP_341840352.1">
    <property type="nucleotide sequence ID" value="NZ_CP149792.1"/>
</dbReference>
<dbReference type="Gene3D" id="2.60.40.10">
    <property type="entry name" value="Immunoglobulins"/>
    <property type="match status" value="1"/>
</dbReference>
<protein>
    <submittedName>
        <fullName evidence="1">DUF1573 domain-containing protein</fullName>
    </submittedName>
</protein>
<keyword evidence="2" id="KW-1185">Reference proteome</keyword>